<dbReference type="AlphaFoldDB" id="A0A8T0SXV0"/>
<reference evidence="1 2" key="1">
    <citation type="submission" date="2020-05" db="EMBL/GenBank/DDBJ databases">
        <title>WGS assembly of Panicum virgatum.</title>
        <authorList>
            <person name="Lovell J.T."/>
            <person name="Jenkins J."/>
            <person name="Shu S."/>
            <person name="Juenger T.E."/>
            <person name="Schmutz J."/>
        </authorList>
    </citation>
    <scope>NUCLEOTIDE SEQUENCE [LARGE SCALE GENOMIC DNA]</scope>
    <source>
        <strain evidence="2">cv. AP13</strain>
    </source>
</reference>
<evidence type="ECO:0000313" key="2">
    <source>
        <dbReference type="Proteomes" id="UP000823388"/>
    </source>
</evidence>
<comment type="caution">
    <text evidence="1">The sequence shown here is derived from an EMBL/GenBank/DDBJ whole genome shotgun (WGS) entry which is preliminary data.</text>
</comment>
<organism evidence="1 2">
    <name type="scientific">Panicum virgatum</name>
    <name type="common">Blackwell switchgrass</name>
    <dbReference type="NCBI Taxonomy" id="38727"/>
    <lineage>
        <taxon>Eukaryota</taxon>
        <taxon>Viridiplantae</taxon>
        <taxon>Streptophyta</taxon>
        <taxon>Embryophyta</taxon>
        <taxon>Tracheophyta</taxon>
        <taxon>Spermatophyta</taxon>
        <taxon>Magnoliopsida</taxon>
        <taxon>Liliopsida</taxon>
        <taxon>Poales</taxon>
        <taxon>Poaceae</taxon>
        <taxon>PACMAD clade</taxon>
        <taxon>Panicoideae</taxon>
        <taxon>Panicodae</taxon>
        <taxon>Paniceae</taxon>
        <taxon>Panicinae</taxon>
        <taxon>Panicum</taxon>
        <taxon>Panicum sect. Hiantes</taxon>
    </lineage>
</organism>
<dbReference type="EMBL" id="CM029045">
    <property type="protein sequence ID" value="KAG2603581.1"/>
    <property type="molecule type" value="Genomic_DNA"/>
</dbReference>
<name>A0A8T0SXV0_PANVG</name>
<sequence>MISKLSCQSQWLPRKDIHQVQQRTKKFRGLYMNPTNPVIYMIRIAPFLKLEQRKAVSDSSATNTA</sequence>
<proteinExistence type="predicted"/>
<dbReference type="Proteomes" id="UP000823388">
    <property type="component" value="Chromosome 5K"/>
</dbReference>
<gene>
    <name evidence="1" type="ORF">PVAP13_5KG780450</name>
</gene>
<keyword evidence="2" id="KW-1185">Reference proteome</keyword>
<accession>A0A8T0SXV0</accession>
<evidence type="ECO:0000313" key="1">
    <source>
        <dbReference type="EMBL" id="KAG2603581.1"/>
    </source>
</evidence>
<protein>
    <submittedName>
        <fullName evidence="1">Uncharacterized protein</fullName>
    </submittedName>
</protein>